<evidence type="ECO:0000259" key="9">
    <source>
        <dbReference type="PROSITE" id="PS50113"/>
    </source>
</evidence>
<dbReference type="Pfam" id="PF08447">
    <property type="entry name" value="PAS_3"/>
    <property type="match status" value="2"/>
</dbReference>
<dbReference type="Gene3D" id="1.10.287.130">
    <property type="match status" value="1"/>
</dbReference>
<dbReference type="EMBL" id="JABSNM010000017">
    <property type="protein sequence ID" value="NRT57589.1"/>
    <property type="molecule type" value="Genomic_DNA"/>
</dbReference>
<evidence type="ECO:0000256" key="4">
    <source>
        <dbReference type="ARBA" id="ARBA00022553"/>
    </source>
</evidence>
<evidence type="ECO:0000259" key="8">
    <source>
        <dbReference type="PROSITE" id="PS50109"/>
    </source>
</evidence>
<reference evidence="11 12" key="1">
    <citation type="submission" date="2020-05" db="EMBL/GenBank/DDBJ databases">
        <title>Genomic Encyclopedia of Type Strains, Phase IV (KMG-V): Genome sequencing to study the core and pangenomes of soil and plant-associated prokaryotes.</title>
        <authorList>
            <person name="Whitman W."/>
        </authorList>
    </citation>
    <scope>NUCLEOTIDE SEQUENCE [LARGE SCALE GENOMIC DNA]</scope>
    <source>
        <strain evidence="11 12">C29</strain>
    </source>
</reference>
<keyword evidence="5" id="KW-0808">Transferase</keyword>
<dbReference type="SUPFAM" id="SSF55874">
    <property type="entry name" value="ATPase domain of HSP90 chaperone/DNA topoisomerase II/histidine kinase"/>
    <property type="match status" value="1"/>
</dbReference>
<evidence type="ECO:0000259" key="10">
    <source>
        <dbReference type="PROSITE" id="PS50885"/>
    </source>
</evidence>
<evidence type="ECO:0000256" key="1">
    <source>
        <dbReference type="ARBA" id="ARBA00000085"/>
    </source>
</evidence>
<evidence type="ECO:0000256" key="2">
    <source>
        <dbReference type="ARBA" id="ARBA00004370"/>
    </source>
</evidence>
<gene>
    <name evidence="11" type="ORF">HNQ01_003346</name>
</gene>
<dbReference type="SMART" id="SM00387">
    <property type="entry name" value="HATPase_c"/>
    <property type="match status" value="1"/>
</dbReference>
<evidence type="ECO:0000256" key="5">
    <source>
        <dbReference type="ARBA" id="ARBA00022679"/>
    </source>
</evidence>
<dbReference type="InterPro" id="IPR003661">
    <property type="entry name" value="HisK_dim/P_dom"/>
</dbReference>
<dbReference type="CDD" id="cd06225">
    <property type="entry name" value="HAMP"/>
    <property type="match status" value="1"/>
</dbReference>
<dbReference type="InterPro" id="IPR003594">
    <property type="entry name" value="HATPase_dom"/>
</dbReference>
<comment type="catalytic activity">
    <reaction evidence="1">
        <text>ATP + protein L-histidine = ADP + protein N-phospho-L-histidine.</text>
        <dbReference type="EC" id="2.7.13.3"/>
    </reaction>
</comment>
<evidence type="ECO:0000256" key="3">
    <source>
        <dbReference type="ARBA" id="ARBA00012438"/>
    </source>
</evidence>
<organism evidence="11 12">
    <name type="scientific">Sphaerotilus uruguayifluvii</name>
    <dbReference type="NCBI Taxonomy" id="2735897"/>
    <lineage>
        <taxon>Bacteria</taxon>
        <taxon>Pseudomonadati</taxon>
        <taxon>Pseudomonadota</taxon>
        <taxon>Betaproteobacteria</taxon>
        <taxon>Burkholderiales</taxon>
        <taxon>Sphaerotilaceae</taxon>
        <taxon>Sphaerotilus</taxon>
    </lineage>
</organism>
<feature type="domain" description="HAMP" evidence="10">
    <location>
        <begin position="215"/>
        <end position="258"/>
    </location>
</feature>
<dbReference type="SMART" id="SM00086">
    <property type="entry name" value="PAC"/>
    <property type="match status" value="2"/>
</dbReference>
<keyword evidence="7" id="KW-1133">Transmembrane helix</keyword>
<dbReference type="InterPro" id="IPR004358">
    <property type="entry name" value="Sig_transdc_His_kin-like_C"/>
</dbReference>
<dbReference type="SUPFAM" id="SSF55785">
    <property type="entry name" value="PYP-like sensor domain (PAS domain)"/>
    <property type="match status" value="2"/>
</dbReference>
<dbReference type="InterPro" id="IPR036890">
    <property type="entry name" value="HATPase_C_sf"/>
</dbReference>
<dbReference type="RefSeq" id="WP_173806559.1">
    <property type="nucleotide sequence ID" value="NZ_JABSNM010000017.1"/>
</dbReference>
<proteinExistence type="predicted"/>
<evidence type="ECO:0000313" key="11">
    <source>
        <dbReference type="EMBL" id="NRT57589.1"/>
    </source>
</evidence>
<feature type="domain" description="PAC" evidence="9">
    <location>
        <begin position="466"/>
        <end position="518"/>
    </location>
</feature>
<dbReference type="PROSITE" id="PS50113">
    <property type="entry name" value="PAC"/>
    <property type="match status" value="2"/>
</dbReference>
<dbReference type="InterPro" id="IPR000014">
    <property type="entry name" value="PAS"/>
</dbReference>
<keyword evidence="4" id="KW-0597">Phosphoprotein</keyword>
<sequence>MARESLLLRLPARWMLPLLLSLFALLMTGLGHLTRLRELDSEVLRAEQQRLRERLAIEQTRIAIAHGRGEMAQVRRLVSGLALHEGLTQAWLLDDTGRIEGSISRAEIGRLISTVLIAQPPKERHLLLELQRHHLGELRLETLTEVTGEPQMLVGAVGIDPDLTLLTQVDLGHALGIRHAQARADLVRQSLATLAGVMLLGVLLHLLWFRRAEWLRRTASALGRGDLGARAALQGADELALIGRAVDMMASDLQQRQAELQHLADLIAHSPLVVMTWRNAEGWPVRYVSDNVSQWGYRRADFLMGRLIYADLIHPDDRPRITRDVAEHLARGPDEYRQEYRLRHADGRWLWLDDRTWLVRDAQGVVTDIHGVLLDVTERHAVQQALAEQVQRLREAESHARLGSWTFDVASSRGWWSEQMYQLLDFDPAEGVPSFEDYVEQVHPQDRGLVMDMLRSFAQGVLPASRMSHFRSDPRRGPLRWFSVSIHAERDPSGRIIRFVGTQLDVTAVHEAEDALRQLNADLERRVDLRTRELSELNQSLESFVYTVSHDLKAPLRGIEGYSRLLIQDHGPQLEGEAREFVGLIRDGVVRMGALIEDLLAYARTERRALSVQTVDLPRAIEGVCADAAAELAAGRVELQVEVPALQVCADAEGLTLVLRNLLSNAVKFSAKSQPPRVRIRARVPEDDQDQVEISVEDNGVGFDMDYHDRIFEIFQRLHRMEDYPGTGIGLALVRKAMQRMGGSVRAISAPGQGATFVLRLPLSRPSARDAA</sequence>
<dbReference type="PANTHER" id="PTHR43304">
    <property type="entry name" value="PHYTOCHROME-LIKE PROTEIN CPH1"/>
    <property type="match status" value="1"/>
</dbReference>
<dbReference type="InterPro" id="IPR001610">
    <property type="entry name" value="PAC"/>
</dbReference>
<dbReference type="NCBIfam" id="TIGR00229">
    <property type="entry name" value="sensory_box"/>
    <property type="match status" value="1"/>
</dbReference>
<keyword evidence="12" id="KW-1185">Reference proteome</keyword>
<feature type="domain" description="Histidine kinase" evidence="8">
    <location>
        <begin position="547"/>
        <end position="765"/>
    </location>
</feature>
<evidence type="ECO:0000313" key="12">
    <source>
        <dbReference type="Proteomes" id="UP001516061"/>
    </source>
</evidence>
<dbReference type="SMART" id="SM00304">
    <property type="entry name" value="HAMP"/>
    <property type="match status" value="1"/>
</dbReference>
<keyword evidence="7" id="KW-0472">Membrane</keyword>
<dbReference type="Pfam" id="PF00512">
    <property type="entry name" value="HisKA"/>
    <property type="match status" value="1"/>
</dbReference>
<dbReference type="InterPro" id="IPR052162">
    <property type="entry name" value="Sensor_kinase/Photoreceptor"/>
</dbReference>
<keyword evidence="6" id="KW-0418">Kinase</keyword>
<dbReference type="SMART" id="SM00388">
    <property type="entry name" value="HisKA"/>
    <property type="match status" value="1"/>
</dbReference>
<dbReference type="Gene3D" id="3.30.450.20">
    <property type="entry name" value="PAS domain"/>
    <property type="match status" value="2"/>
</dbReference>
<evidence type="ECO:0000256" key="7">
    <source>
        <dbReference type="SAM" id="Phobius"/>
    </source>
</evidence>
<protein>
    <recommendedName>
        <fullName evidence="3">histidine kinase</fullName>
        <ecNumber evidence="3">2.7.13.3</ecNumber>
    </recommendedName>
</protein>
<dbReference type="SUPFAM" id="SSF47384">
    <property type="entry name" value="Homodimeric domain of signal transducing histidine kinase"/>
    <property type="match status" value="1"/>
</dbReference>
<keyword evidence="7" id="KW-0812">Transmembrane</keyword>
<dbReference type="CDD" id="cd00082">
    <property type="entry name" value="HisKA"/>
    <property type="match status" value="1"/>
</dbReference>
<accession>A0ABX2G5M7</accession>
<feature type="domain" description="PAC" evidence="9">
    <location>
        <begin position="336"/>
        <end position="388"/>
    </location>
</feature>
<dbReference type="Proteomes" id="UP001516061">
    <property type="component" value="Unassembled WGS sequence"/>
</dbReference>
<dbReference type="PRINTS" id="PR00344">
    <property type="entry name" value="BCTRLSENSOR"/>
</dbReference>
<dbReference type="EC" id="2.7.13.3" evidence="3"/>
<dbReference type="PANTHER" id="PTHR43304:SF1">
    <property type="entry name" value="PAC DOMAIN-CONTAINING PROTEIN"/>
    <property type="match status" value="1"/>
</dbReference>
<dbReference type="InterPro" id="IPR003660">
    <property type="entry name" value="HAMP_dom"/>
</dbReference>
<dbReference type="InterPro" id="IPR035965">
    <property type="entry name" value="PAS-like_dom_sf"/>
</dbReference>
<dbReference type="InterPro" id="IPR000700">
    <property type="entry name" value="PAS-assoc_C"/>
</dbReference>
<dbReference type="PROSITE" id="PS50885">
    <property type="entry name" value="HAMP"/>
    <property type="match status" value="1"/>
</dbReference>
<dbReference type="Gene3D" id="6.10.340.10">
    <property type="match status" value="1"/>
</dbReference>
<dbReference type="Pfam" id="PF02518">
    <property type="entry name" value="HATPase_c"/>
    <property type="match status" value="1"/>
</dbReference>
<dbReference type="PROSITE" id="PS50109">
    <property type="entry name" value="HIS_KIN"/>
    <property type="match status" value="1"/>
</dbReference>
<dbReference type="InterPro" id="IPR036097">
    <property type="entry name" value="HisK_dim/P_sf"/>
</dbReference>
<feature type="transmembrane region" description="Helical" evidence="7">
    <location>
        <begin position="191"/>
        <end position="209"/>
    </location>
</feature>
<name>A0ABX2G5M7_9BURK</name>
<dbReference type="Gene3D" id="3.30.565.10">
    <property type="entry name" value="Histidine kinase-like ATPase, C-terminal domain"/>
    <property type="match status" value="1"/>
</dbReference>
<dbReference type="CDD" id="cd00130">
    <property type="entry name" value="PAS"/>
    <property type="match status" value="1"/>
</dbReference>
<comment type="subcellular location">
    <subcellularLocation>
        <location evidence="2">Membrane</location>
    </subcellularLocation>
</comment>
<dbReference type="InterPro" id="IPR005467">
    <property type="entry name" value="His_kinase_dom"/>
</dbReference>
<dbReference type="InterPro" id="IPR013655">
    <property type="entry name" value="PAS_fold_3"/>
</dbReference>
<comment type="caution">
    <text evidence="11">The sequence shown here is derived from an EMBL/GenBank/DDBJ whole genome shotgun (WGS) entry which is preliminary data.</text>
</comment>
<evidence type="ECO:0000256" key="6">
    <source>
        <dbReference type="ARBA" id="ARBA00022777"/>
    </source>
</evidence>